<gene>
    <name evidence="1" type="ORF">AL705_00635</name>
    <name evidence="2" type="ORF">LC603019_00132</name>
</gene>
<name>A0A0M4MK67_9ACTN</name>
<protein>
    <recommendedName>
        <fullName evidence="5">DUF3000 domain-containing protein</fullName>
    </recommendedName>
</protein>
<reference evidence="1" key="2">
    <citation type="journal article" date="2016" name="Int. J. Syst. Evol. Microbiol.">
        <title>Lawsonella clevelandensis gen. nov., sp. nov., a new member of the suborder Corynebacterineae isolated from human abscesses.</title>
        <authorList>
            <person name="Bell M.E."/>
            <person name="Bernard K.A."/>
            <person name="Harrington S.M."/>
            <person name="Patel N.B."/>
            <person name="Tucker T.A."/>
            <person name="Metcalfe M.G."/>
            <person name="McQuiston J.R."/>
        </authorList>
    </citation>
    <scope>NUCLEOTIDE SEQUENCE</scope>
    <source>
        <strain evidence="1">X1698</strain>
    </source>
</reference>
<dbReference type="Pfam" id="PF11452">
    <property type="entry name" value="DUF3000"/>
    <property type="match status" value="1"/>
</dbReference>
<dbReference type="InterPro" id="IPR021555">
    <property type="entry name" value="DUF3000"/>
</dbReference>
<dbReference type="Proteomes" id="UP000068137">
    <property type="component" value="Chromosome"/>
</dbReference>
<evidence type="ECO:0000313" key="3">
    <source>
        <dbReference type="Proteomes" id="UP000068137"/>
    </source>
</evidence>
<proteinExistence type="predicted"/>
<keyword evidence="4" id="KW-1185">Reference proteome</keyword>
<reference evidence="2 4" key="3">
    <citation type="submission" date="2019-04" db="EMBL/GenBank/DDBJ databases">
        <authorList>
            <person name="Seth-Smith MB H."/>
            <person name="Seth-Smith H."/>
        </authorList>
    </citation>
    <scope>NUCLEOTIDE SEQUENCE [LARGE SCALE GENOMIC DNA]</scope>
    <source>
        <strain evidence="2">USB-603019</strain>
    </source>
</reference>
<dbReference type="PATRIC" id="fig|1562462.4.peg.128"/>
<accession>A0A0M4MK67</accession>
<reference evidence="1 3" key="1">
    <citation type="journal article" date="2015" name="Genome Announc.">
        <title>Complete Genome Sequences for Two Strains of a Novel Fastidious, Partially Acid-Fast, Gram-Positive Corynebacterineae Bacterium, Derived from Human Clinical Samples.</title>
        <authorList>
            <person name="Nicholson A.C."/>
            <person name="Bell M."/>
            <person name="Humrighouse B.W."/>
            <person name="McQuiston J.R."/>
        </authorList>
    </citation>
    <scope>NUCLEOTIDE SEQUENCE [LARGE SCALE GENOMIC DNA]</scope>
    <source>
        <strain evidence="1 3">X1698</strain>
    </source>
</reference>
<evidence type="ECO:0000313" key="4">
    <source>
        <dbReference type="Proteomes" id="UP000324288"/>
    </source>
</evidence>
<evidence type="ECO:0000313" key="1">
    <source>
        <dbReference type="EMBL" id="ALE18478.1"/>
    </source>
</evidence>
<dbReference type="STRING" id="1528099.AL705_00635"/>
<dbReference type="KEGG" id="cbq:AL705_00635"/>
<dbReference type="EMBL" id="CP012390">
    <property type="protein sequence ID" value="ALE18478.1"/>
    <property type="molecule type" value="Genomic_DNA"/>
</dbReference>
<dbReference type="AlphaFoldDB" id="A0A0M4MK67"/>
<organism evidence="1 3">
    <name type="scientific">Lawsonella clevelandensis</name>
    <dbReference type="NCBI Taxonomy" id="1528099"/>
    <lineage>
        <taxon>Bacteria</taxon>
        <taxon>Bacillati</taxon>
        <taxon>Actinomycetota</taxon>
        <taxon>Actinomycetes</taxon>
        <taxon>Mycobacteriales</taxon>
        <taxon>Lawsonellaceae</taxon>
        <taxon>Lawsonella</taxon>
    </lineage>
</organism>
<dbReference type="Proteomes" id="UP000324288">
    <property type="component" value="Chromosome"/>
</dbReference>
<evidence type="ECO:0008006" key="5">
    <source>
        <dbReference type="Google" id="ProtNLM"/>
    </source>
</evidence>
<evidence type="ECO:0000313" key="2">
    <source>
        <dbReference type="EMBL" id="VHN99647.1"/>
    </source>
</evidence>
<sequence>MISEESSIESTAFDEAIDSLKHAQMRREIEVGPIRPPQRLAPLSYAVGLEVAHLEELIIPEQSEGDAYGRFIVLCDPSGQDAWNGTMRIVTYIQADMDAAVAEDPMLAEVAWSWLVDGLRERAVKFSMLGGTVTSTHSVRYGDISGPPRAYQLEMRASWTAENTDMAAHLEAVAETLAFVAGLPPVGVTDLTERR</sequence>
<dbReference type="EMBL" id="LR584267">
    <property type="protein sequence ID" value="VHN99647.1"/>
    <property type="molecule type" value="Genomic_DNA"/>
</dbReference>